<gene>
    <name evidence="1" type="ORF">ASILVAE211_08345</name>
</gene>
<dbReference type="RefSeq" id="WP_227320855.1">
    <property type="nucleotide sequence ID" value="NZ_JAESVB010000003.1"/>
</dbReference>
<comment type="caution">
    <text evidence="1">The sequence shown here is derived from an EMBL/GenBank/DDBJ whole genome shotgun (WGS) entry which is preliminary data.</text>
</comment>
<evidence type="ECO:0000313" key="1">
    <source>
        <dbReference type="EMBL" id="MCB8875185.1"/>
    </source>
</evidence>
<dbReference type="EMBL" id="JAESVB010000003">
    <property type="protein sequence ID" value="MCB8875185.1"/>
    <property type="molecule type" value="Genomic_DNA"/>
</dbReference>
<keyword evidence="2" id="KW-1185">Reference proteome</keyword>
<name>A0A963YQM5_9PROT</name>
<reference evidence="1" key="2">
    <citation type="submission" date="2021-01" db="EMBL/GenBank/DDBJ databases">
        <authorList>
            <person name="Mieszkin S."/>
            <person name="Pouder E."/>
            <person name="Alain K."/>
        </authorList>
    </citation>
    <scope>NUCLEOTIDE SEQUENCE</scope>
    <source>
        <strain evidence="1">HW T2.11</strain>
    </source>
</reference>
<protein>
    <recommendedName>
        <fullName evidence="3">Phosphatidate cytidylyltransferase</fullName>
    </recommendedName>
</protein>
<accession>A0A963YQM5</accession>
<evidence type="ECO:0000313" key="2">
    <source>
        <dbReference type="Proteomes" id="UP000708298"/>
    </source>
</evidence>
<reference evidence="1" key="1">
    <citation type="journal article" date="2021" name="Microorganisms">
        <title>Acidisoma silvae sp. nov. and Acidisomacellulosilytica sp. nov., Two Acidophilic Bacteria Isolated from Decaying Wood, Hydrolyzing Cellulose and Producing Poly-3-hydroxybutyrate.</title>
        <authorList>
            <person name="Mieszkin S."/>
            <person name="Pouder E."/>
            <person name="Uroz S."/>
            <person name="Simon-Colin C."/>
            <person name="Alain K."/>
        </authorList>
    </citation>
    <scope>NUCLEOTIDE SEQUENCE</scope>
    <source>
        <strain evidence="1">HW T2.11</strain>
    </source>
</reference>
<organism evidence="1 2">
    <name type="scientific">Acidisoma silvae</name>
    <dbReference type="NCBI Taxonomy" id="2802396"/>
    <lineage>
        <taxon>Bacteria</taxon>
        <taxon>Pseudomonadati</taxon>
        <taxon>Pseudomonadota</taxon>
        <taxon>Alphaproteobacteria</taxon>
        <taxon>Acetobacterales</taxon>
        <taxon>Acidocellaceae</taxon>
        <taxon>Acidisoma</taxon>
    </lineage>
</organism>
<dbReference type="AlphaFoldDB" id="A0A963YQM5"/>
<proteinExistence type="predicted"/>
<evidence type="ECO:0008006" key="3">
    <source>
        <dbReference type="Google" id="ProtNLM"/>
    </source>
</evidence>
<sequence>MTSDAGRDLQSLVAAELDRPAPAALGALVRQILDRHGPSVAAILFYGSCRRTSDLTGLIDFYVLYDGHRAFHRRTIPAALNAALPPNVMLMAPPAGETGLRAKVAMLSVRQFARRVRPGSLDTTIWTRFSQPCSLLYARDGSARRRVTDLLAEAAETALAWGHWLNPATAESGALWEGLFAQTYRAELRPERANQPSVLYETNAAWFDALFQSGGKPASQAPFGGWTLRRICGKPLNLMRLVKAAFTFTGGADYLLWKLQRHSGVRLDLSPWQRRHPILAAPAILWRLRRMGVLR</sequence>
<dbReference type="Proteomes" id="UP000708298">
    <property type="component" value="Unassembled WGS sequence"/>
</dbReference>